<organism evidence="12 13">
    <name type="scientific">Oceanisphaera pacifica</name>
    <dbReference type="NCBI Taxonomy" id="2818389"/>
    <lineage>
        <taxon>Bacteria</taxon>
        <taxon>Pseudomonadati</taxon>
        <taxon>Pseudomonadota</taxon>
        <taxon>Gammaproteobacteria</taxon>
        <taxon>Aeromonadales</taxon>
        <taxon>Aeromonadaceae</taxon>
        <taxon>Oceanisphaera</taxon>
    </lineage>
</organism>
<dbReference type="EMBL" id="JAGDFX010000010">
    <property type="protein sequence ID" value="MBO1519916.1"/>
    <property type="molecule type" value="Genomic_DNA"/>
</dbReference>
<protein>
    <recommendedName>
        <fullName evidence="3">Uncharacterized protein YtcA</fullName>
    </recommendedName>
</protein>
<comment type="caution">
    <text evidence="12">The sequence shown here is derived from an EMBL/GenBank/DDBJ whole genome shotgun (WGS) entry which is preliminary data.</text>
</comment>
<evidence type="ECO:0000256" key="10">
    <source>
        <dbReference type="ARBA" id="ARBA00023288"/>
    </source>
</evidence>
<evidence type="ECO:0000256" key="4">
    <source>
        <dbReference type="ARBA" id="ARBA00022475"/>
    </source>
</evidence>
<keyword evidence="4" id="KW-1003">Cell membrane</keyword>
<proteinExistence type="inferred from homology"/>
<evidence type="ECO:0000256" key="7">
    <source>
        <dbReference type="ARBA" id="ARBA00022989"/>
    </source>
</evidence>
<keyword evidence="7 11" id="KW-1133">Transmembrane helix</keyword>
<evidence type="ECO:0000313" key="12">
    <source>
        <dbReference type="EMBL" id="MBO1519916.1"/>
    </source>
</evidence>
<keyword evidence="6" id="KW-0732">Signal</keyword>
<name>A0ABS3NI58_9GAMM</name>
<comment type="subcellular location">
    <subcellularLocation>
        <location evidence="1">Membrane</location>
        <topology evidence="1">Multi-pass membrane protein</topology>
    </subcellularLocation>
</comment>
<dbReference type="Proteomes" id="UP000664882">
    <property type="component" value="Unassembled WGS sequence"/>
</dbReference>
<evidence type="ECO:0000256" key="3">
    <source>
        <dbReference type="ARBA" id="ARBA00021237"/>
    </source>
</evidence>
<feature type="transmembrane region" description="Helical" evidence="11">
    <location>
        <begin position="29"/>
        <end position="52"/>
    </location>
</feature>
<evidence type="ECO:0000256" key="8">
    <source>
        <dbReference type="ARBA" id="ARBA00023136"/>
    </source>
</evidence>
<gene>
    <name evidence="12" type="ORF">J3U76_09785</name>
</gene>
<evidence type="ECO:0000256" key="11">
    <source>
        <dbReference type="SAM" id="Phobius"/>
    </source>
</evidence>
<dbReference type="Pfam" id="PF17090">
    <property type="entry name" value="Ytca"/>
    <property type="match status" value="1"/>
</dbReference>
<sequence>MAFIYFVPLLTLLLSGCARAPSFVVAGSFFPAWLIFMFAGILLTLLIRVIFIKVGLDDALRFRVLIYSCLALGLCYAGLWLLFLP</sequence>
<evidence type="ECO:0000256" key="5">
    <source>
        <dbReference type="ARBA" id="ARBA00022692"/>
    </source>
</evidence>
<evidence type="ECO:0000256" key="9">
    <source>
        <dbReference type="ARBA" id="ARBA00023139"/>
    </source>
</evidence>
<keyword evidence="9" id="KW-0564">Palmitate</keyword>
<comment type="similarity">
    <text evidence="2">Belongs to the YtcA family.</text>
</comment>
<accession>A0ABS3NI58</accession>
<evidence type="ECO:0000313" key="13">
    <source>
        <dbReference type="Proteomes" id="UP000664882"/>
    </source>
</evidence>
<dbReference type="InterPro" id="IPR031381">
    <property type="entry name" value="YtcA"/>
</dbReference>
<reference evidence="12 13" key="1">
    <citation type="submission" date="2021-03" db="EMBL/GenBank/DDBJ databases">
        <title>Oceanisphaera sp. nov., isolated from the intestine.</title>
        <authorList>
            <person name="Zhao L.-H."/>
            <person name="Shi L.-F."/>
        </authorList>
    </citation>
    <scope>NUCLEOTIDE SEQUENCE [LARGE SCALE GENOMIC DNA]</scope>
    <source>
        <strain evidence="12 13">DM8</strain>
    </source>
</reference>
<keyword evidence="13" id="KW-1185">Reference proteome</keyword>
<evidence type="ECO:0000256" key="1">
    <source>
        <dbReference type="ARBA" id="ARBA00004141"/>
    </source>
</evidence>
<evidence type="ECO:0000256" key="2">
    <source>
        <dbReference type="ARBA" id="ARBA00008208"/>
    </source>
</evidence>
<keyword evidence="5 11" id="KW-0812">Transmembrane</keyword>
<dbReference type="RefSeq" id="WP_208005791.1">
    <property type="nucleotide sequence ID" value="NZ_JAGDFX010000010.1"/>
</dbReference>
<keyword evidence="8 11" id="KW-0472">Membrane</keyword>
<keyword evidence="10" id="KW-0449">Lipoprotein</keyword>
<feature type="transmembrane region" description="Helical" evidence="11">
    <location>
        <begin position="64"/>
        <end position="83"/>
    </location>
</feature>
<evidence type="ECO:0000256" key="6">
    <source>
        <dbReference type="ARBA" id="ARBA00022729"/>
    </source>
</evidence>